<evidence type="ECO:0000256" key="11">
    <source>
        <dbReference type="ARBA" id="ARBA00023134"/>
    </source>
</evidence>
<evidence type="ECO:0000256" key="3">
    <source>
        <dbReference type="ARBA" id="ARBA00010397"/>
    </source>
</evidence>
<dbReference type="SMART" id="SM00653">
    <property type="entry name" value="eIF2B_5"/>
    <property type="match status" value="1"/>
</dbReference>
<comment type="similarity">
    <text evidence="2">Belongs to the SRP receptor beta subunit family.</text>
</comment>
<keyword evidence="7" id="KW-0547">Nucleotide-binding</keyword>
<evidence type="ECO:0000256" key="7">
    <source>
        <dbReference type="ARBA" id="ARBA00022741"/>
    </source>
</evidence>
<dbReference type="InterPro" id="IPR002735">
    <property type="entry name" value="Transl_init_fac_IF2/IF5_dom"/>
</dbReference>
<dbReference type="InterPro" id="IPR016189">
    <property type="entry name" value="Transl_init_fac_IF2/IF5_N"/>
</dbReference>
<evidence type="ECO:0000256" key="16">
    <source>
        <dbReference type="ARBA" id="ARBA00073542"/>
    </source>
</evidence>
<comment type="subcellular location">
    <subcellularLocation>
        <location evidence="1">Endoplasmic reticulum membrane</location>
        <topology evidence="1">Single-pass membrane protein</topology>
    </subcellularLocation>
</comment>
<dbReference type="GO" id="GO:0005525">
    <property type="term" value="F:GTP binding"/>
    <property type="evidence" value="ECO:0007669"/>
    <property type="project" value="UniProtKB-KW"/>
</dbReference>
<dbReference type="InterPro" id="IPR045196">
    <property type="entry name" value="IF2/IF5"/>
</dbReference>
<dbReference type="GO" id="GO:0003729">
    <property type="term" value="F:mRNA binding"/>
    <property type="evidence" value="ECO:0007669"/>
    <property type="project" value="TreeGrafter"/>
</dbReference>
<accession>A0A9Q0QTU5</accession>
<dbReference type="Pfam" id="PF09439">
    <property type="entry name" value="SRPRB"/>
    <property type="match status" value="1"/>
</dbReference>
<keyword evidence="8" id="KW-0256">Endoplasmic reticulum</keyword>
<dbReference type="Pfam" id="PF01873">
    <property type="entry name" value="eIF-5_eIF-2B"/>
    <property type="match status" value="1"/>
</dbReference>
<comment type="caution">
    <text evidence="19">The sequence shown here is derived from an EMBL/GenBank/DDBJ whole genome shotgun (WGS) entry which is preliminary data.</text>
</comment>
<dbReference type="SUPFAM" id="SSF52540">
    <property type="entry name" value="P-loop containing nucleoside triphosphate hydrolases"/>
    <property type="match status" value="1"/>
</dbReference>
<keyword evidence="11" id="KW-0342">GTP-binding</keyword>
<feature type="transmembrane region" description="Helical" evidence="17">
    <location>
        <begin position="30"/>
        <end position="50"/>
    </location>
</feature>
<dbReference type="AlphaFoldDB" id="A0A9Q0QTU5"/>
<evidence type="ECO:0000259" key="18">
    <source>
        <dbReference type="SMART" id="SM00653"/>
    </source>
</evidence>
<evidence type="ECO:0000256" key="8">
    <source>
        <dbReference type="ARBA" id="ARBA00022824"/>
    </source>
</evidence>
<dbReference type="Gene3D" id="3.40.50.300">
    <property type="entry name" value="P-loop containing nucleotide triphosphate hydrolases"/>
    <property type="match status" value="1"/>
</dbReference>
<dbReference type="SUPFAM" id="SSF75689">
    <property type="entry name" value="Zinc-binding domain of translation initiation factor 2 beta"/>
    <property type="match status" value="1"/>
</dbReference>
<dbReference type="GO" id="GO:0005789">
    <property type="term" value="C:endoplasmic reticulum membrane"/>
    <property type="evidence" value="ECO:0007669"/>
    <property type="project" value="UniProtKB-SubCell"/>
</dbReference>
<organism evidence="19 20">
    <name type="scientific">Protea cynaroides</name>
    <dbReference type="NCBI Taxonomy" id="273540"/>
    <lineage>
        <taxon>Eukaryota</taxon>
        <taxon>Viridiplantae</taxon>
        <taxon>Streptophyta</taxon>
        <taxon>Embryophyta</taxon>
        <taxon>Tracheophyta</taxon>
        <taxon>Spermatophyta</taxon>
        <taxon>Magnoliopsida</taxon>
        <taxon>Proteales</taxon>
        <taxon>Proteaceae</taxon>
        <taxon>Protea</taxon>
    </lineage>
</organism>
<keyword evidence="12 17" id="KW-0472">Membrane</keyword>
<comment type="subunit">
    <text evidence="15">Eukaryotic translation initiation factor 2 eIF2 is a heterotrimeric complex composed of an alpha, a beta and a gamma subunit.</text>
</comment>
<name>A0A9Q0QTU5_9MAGN</name>
<keyword evidence="10 17" id="KW-1133">Transmembrane helix</keyword>
<keyword evidence="13" id="KW-0675">Receptor</keyword>
<evidence type="ECO:0000256" key="2">
    <source>
        <dbReference type="ARBA" id="ARBA00005619"/>
    </source>
</evidence>
<dbReference type="GO" id="GO:0031369">
    <property type="term" value="F:translation initiation factor binding"/>
    <property type="evidence" value="ECO:0007669"/>
    <property type="project" value="TreeGrafter"/>
</dbReference>
<sequence length="542" mass="60901">MGGMEKWTNLLQQWLYQVEHWVKQTPASQLYVAIGVLFLTPIILLLFGLFRRTKSSTIVLAGLSGSGKTILFYQLRDGSSHQGTVTSMEPNEGSFVLHSESSKKGKIKPVHVVDVPGHSRLQPKLDEYLPQTAGLIFVVDAVEFLPNCRAAAEYLYDILTKASVVKKKIPVLILCNKTDKVTAHSKEFIRKQLEKELDKLRASRTAISDADIANEYTLGVTGEPFTFYQCHNKVVTAEASALTGDIVQVEQFIREHRQSERNSVRDLIFLPSAMTDETPVDVKDDVAELAPFDPTKKKKKKKVVIQDPTDDAVDKLAEKTENLSVSDGLENTFAGMKKKKKKLVETESLKDVNEDAGEDLDEHVGEEEEGEGIVLGQQFPWEGSDRDYEYEELLGRVFNILRENNPELAGDRRRTVMRPPQVLREGTKKTVFVNFMDLCKTMHRQPEHVMTFLLAEMGTSGSLDGQQRLVIKGRFAPKNFEGILRRYVNEYVICNGCKSPDTILSKENRLFFLRCEQCGSGRSVAPIKAGFVARVGRRKAGT</sequence>
<keyword evidence="6 17" id="KW-0812">Transmembrane</keyword>
<dbReference type="OrthoDB" id="10255414at2759"/>
<evidence type="ECO:0000313" key="20">
    <source>
        <dbReference type="Proteomes" id="UP001141806"/>
    </source>
</evidence>
<dbReference type="InterPro" id="IPR019009">
    <property type="entry name" value="SRP_receptor_beta_su"/>
</dbReference>
<keyword evidence="5" id="KW-0396">Initiation factor</keyword>
<evidence type="ECO:0000313" key="19">
    <source>
        <dbReference type="EMBL" id="KAJ4971489.1"/>
    </source>
</evidence>
<dbReference type="GO" id="GO:0001731">
    <property type="term" value="P:formation of translation preinitiation complex"/>
    <property type="evidence" value="ECO:0007669"/>
    <property type="project" value="TreeGrafter"/>
</dbReference>
<proteinExistence type="inferred from homology"/>
<evidence type="ECO:0000256" key="1">
    <source>
        <dbReference type="ARBA" id="ARBA00004389"/>
    </source>
</evidence>
<dbReference type="Gene3D" id="3.30.30.170">
    <property type="match status" value="1"/>
</dbReference>
<keyword evidence="9" id="KW-0648">Protein biosynthesis</keyword>
<evidence type="ECO:0000256" key="6">
    <source>
        <dbReference type="ARBA" id="ARBA00022692"/>
    </source>
</evidence>
<evidence type="ECO:0000256" key="4">
    <source>
        <dbReference type="ARBA" id="ARBA00020256"/>
    </source>
</evidence>
<evidence type="ECO:0000256" key="14">
    <source>
        <dbReference type="ARBA" id="ARBA00054872"/>
    </source>
</evidence>
<gene>
    <name evidence="19" type="ORF">NE237_004588</name>
</gene>
<dbReference type="InterPro" id="IPR016190">
    <property type="entry name" value="Transl_init_fac_IF2/IF5_Zn-bd"/>
</dbReference>
<dbReference type="FunFam" id="3.30.30.170:FF:000001">
    <property type="entry name" value="Eukaryotic translation initiation factor 2 subunit"/>
    <property type="match status" value="1"/>
</dbReference>
<protein>
    <recommendedName>
        <fullName evidence="16">Eukaryotic translation initiation factor 2 subunit beta</fullName>
    </recommendedName>
    <alternativeName>
        <fullName evidence="4">Signal recognition particle receptor subunit beta</fullName>
    </alternativeName>
</protein>
<dbReference type="PANTHER" id="PTHR23001:SF3">
    <property type="entry name" value="EUKARYOTIC TRANSLATION INITIATION FACTOR 2 SUBUNIT 2"/>
    <property type="match status" value="1"/>
</dbReference>
<evidence type="ECO:0000256" key="13">
    <source>
        <dbReference type="ARBA" id="ARBA00023170"/>
    </source>
</evidence>
<evidence type="ECO:0000256" key="5">
    <source>
        <dbReference type="ARBA" id="ARBA00022540"/>
    </source>
</evidence>
<comment type="similarity">
    <text evidence="3">Belongs to the eIF-2-beta/eIF-5 family.</text>
</comment>
<evidence type="ECO:0000256" key="12">
    <source>
        <dbReference type="ARBA" id="ARBA00023136"/>
    </source>
</evidence>
<comment type="function">
    <text evidence="14">Component of the eIF2 complex that functions in the early steps of protein synthesis by forming a ternary complex with GTP and initiator tRNA. This complex binds to a 40S ribosomal subunit, followed by mRNA binding to form a 43S pre-initiation complex (43S PIC). Junction of the 60S ribosomal subunit to form the 80S initiation complex is preceded by hydrolysis of the GTP bound to eIF2 and release of an eIF2-GDP binary complex. In order for eIF2 to recycle and catalyze another round of initiation, the GDP bound to eIF2 must exchange with GTP by way of a reaction catalyzed by eIF2B.</text>
</comment>
<dbReference type="GO" id="GO:0005850">
    <property type="term" value="C:eukaryotic translation initiation factor 2 complex"/>
    <property type="evidence" value="ECO:0007669"/>
    <property type="project" value="TreeGrafter"/>
</dbReference>
<dbReference type="EMBL" id="JAMYWD010000005">
    <property type="protein sequence ID" value="KAJ4971489.1"/>
    <property type="molecule type" value="Genomic_DNA"/>
</dbReference>
<dbReference type="PANTHER" id="PTHR23001">
    <property type="entry name" value="EUKARYOTIC TRANSLATION INITIATION FACTOR"/>
    <property type="match status" value="1"/>
</dbReference>
<keyword evidence="20" id="KW-1185">Reference proteome</keyword>
<reference evidence="19" key="1">
    <citation type="journal article" date="2023" name="Plant J.">
        <title>The genome of the king protea, Protea cynaroides.</title>
        <authorList>
            <person name="Chang J."/>
            <person name="Duong T.A."/>
            <person name="Schoeman C."/>
            <person name="Ma X."/>
            <person name="Roodt D."/>
            <person name="Barker N."/>
            <person name="Li Z."/>
            <person name="Van de Peer Y."/>
            <person name="Mizrachi E."/>
        </authorList>
    </citation>
    <scope>NUCLEOTIDE SEQUENCE</scope>
    <source>
        <tissue evidence="19">Young leaves</tissue>
    </source>
</reference>
<evidence type="ECO:0000256" key="10">
    <source>
        <dbReference type="ARBA" id="ARBA00022989"/>
    </source>
</evidence>
<evidence type="ECO:0000256" key="9">
    <source>
        <dbReference type="ARBA" id="ARBA00022917"/>
    </source>
</evidence>
<dbReference type="GO" id="GO:0003743">
    <property type="term" value="F:translation initiation factor activity"/>
    <property type="evidence" value="ECO:0007669"/>
    <property type="project" value="UniProtKB-KW"/>
</dbReference>
<dbReference type="Proteomes" id="UP001141806">
    <property type="component" value="Unassembled WGS sequence"/>
</dbReference>
<dbReference type="PROSITE" id="PS51417">
    <property type="entry name" value="ARF"/>
    <property type="match status" value="1"/>
</dbReference>
<dbReference type="InterPro" id="IPR027417">
    <property type="entry name" value="P-loop_NTPase"/>
</dbReference>
<evidence type="ECO:0000256" key="15">
    <source>
        <dbReference type="ARBA" id="ARBA00063900"/>
    </source>
</evidence>
<dbReference type="CDD" id="cd04105">
    <property type="entry name" value="SR_beta"/>
    <property type="match status" value="1"/>
</dbReference>
<dbReference type="SUPFAM" id="SSF100966">
    <property type="entry name" value="Translation initiation factor 2 beta, aIF2beta, N-terminal domain"/>
    <property type="match status" value="1"/>
</dbReference>
<evidence type="ECO:0000256" key="17">
    <source>
        <dbReference type="SAM" id="Phobius"/>
    </source>
</evidence>
<feature type="domain" description="Translation initiation factor IF2/IF5" evidence="18">
    <location>
        <begin position="412"/>
        <end position="521"/>
    </location>
</feature>